<dbReference type="InterPro" id="IPR000195">
    <property type="entry name" value="Rab-GAP-TBC_dom"/>
</dbReference>
<feature type="compositionally biased region" description="Low complexity" evidence="1">
    <location>
        <begin position="831"/>
        <end position="849"/>
    </location>
</feature>
<dbReference type="PANTHER" id="PTHR47219:SF9">
    <property type="entry name" value="GTPASE ACTIVATING PROTEIN AND CENTROSOME-ASSOCIATED, ISOFORM B"/>
    <property type="match status" value="1"/>
</dbReference>
<feature type="domain" description="Rab-GAP TBC" evidence="2">
    <location>
        <begin position="1255"/>
        <end position="1437"/>
    </location>
</feature>
<feature type="compositionally biased region" description="Low complexity" evidence="1">
    <location>
        <begin position="228"/>
        <end position="239"/>
    </location>
</feature>
<name>A0A4S4LSG7_9AGAM</name>
<feature type="region of interest" description="Disordered" evidence="1">
    <location>
        <begin position="1003"/>
        <end position="1092"/>
    </location>
</feature>
<evidence type="ECO:0000313" key="3">
    <source>
        <dbReference type="EMBL" id="THH15095.1"/>
    </source>
</evidence>
<feature type="compositionally biased region" description="Basic and acidic residues" evidence="1">
    <location>
        <begin position="409"/>
        <end position="436"/>
    </location>
</feature>
<comment type="caution">
    <text evidence="3">The sequence shown here is derived from an EMBL/GenBank/DDBJ whole genome shotgun (WGS) entry which is preliminary data.</text>
</comment>
<evidence type="ECO:0000313" key="4">
    <source>
        <dbReference type="Proteomes" id="UP000310158"/>
    </source>
</evidence>
<reference evidence="3 4" key="1">
    <citation type="submission" date="2019-02" db="EMBL/GenBank/DDBJ databases">
        <title>Genome sequencing of the rare red list fungi Bondarzewia mesenterica.</title>
        <authorList>
            <person name="Buettner E."/>
            <person name="Kellner H."/>
        </authorList>
    </citation>
    <scope>NUCLEOTIDE SEQUENCE [LARGE SCALE GENOMIC DNA]</scope>
    <source>
        <strain evidence="3 4">DSM 108281</strain>
    </source>
</reference>
<dbReference type="OrthoDB" id="159449at2759"/>
<feature type="compositionally biased region" description="Basic and acidic residues" evidence="1">
    <location>
        <begin position="885"/>
        <end position="894"/>
    </location>
</feature>
<feature type="compositionally biased region" description="Low complexity" evidence="1">
    <location>
        <begin position="1021"/>
        <end position="1036"/>
    </location>
</feature>
<dbReference type="GO" id="GO:0005096">
    <property type="term" value="F:GTPase activator activity"/>
    <property type="evidence" value="ECO:0007669"/>
    <property type="project" value="TreeGrafter"/>
</dbReference>
<feature type="region of interest" description="Disordered" evidence="1">
    <location>
        <begin position="385"/>
        <end position="708"/>
    </location>
</feature>
<feature type="compositionally biased region" description="Low complexity" evidence="1">
    <location>
        <begin position="385"/>
        <end position="394"/>
    </location>
</feature>
<dbReference type="InterPro" id="IPR035969">
    <property type="entry name" value="Rab-GAP_TBC_sf"/>
</dbReference>
<dbReference type="PANTHER" id="PTHR47219">
    <property type="entry name" value="RAB GTPASE-ACTIVATING PROTEIN 1-LIKE"/>
    <property type="match status" value="1"/>
</dbReference>
<feature type="compositionally biased region" description="Low complexity" evidence="1">
    <location>
        <begin position="1192"/>
        <end position="1204"/>
    </location>
</feature>
<gene>
    <name evidence="3" type="ORF">EW146_g5336</name>
</gene>
<dbReference type="Proteomes" id="UP000310158">
    <property type="component" value="Unassembled WGS sequence"/>
</dbReference>
<feature type="compositionally biased region" description="Low complexity" evidence="1">
    <location>
        <begin position="933"/>
        <end position="950"/>
    </location>
</feature>
<dbReference type="EMBL" id="SGPL01000230">
    <property type="protein sequence ID" value="THH15095.1"/>
    <property type="molecule type" value="Genomic_DNA"/>
</dbReference>
<feature type="compositionally biased region" description="Polar residues" evidence="1">
    <location>
        <begin position="897"/>
        <end position="932"/>
    </location>
</feature>
<feature type="compositionally biased region" description="Polar residues" evidence="1">
    <location>
        <begin position="85"/>
        <end position="114"/>
    </location>
</feature>
<dbReference type="Gene3D" id="1.10.8.270">
    <property type="entry name" value="putative rabgap domain of human tbc1 domain family member 14 like domains"/>
    <property type="match status" value="1"/>
</dbReference>
<dbReference type="Gene3D" id="1.10.472.80">
    <property type="entry name" value="Ypt/Rab-GAP domain of gyp1p, domain 3"/>
    <property type="match status" value="1"/>
</dbReference>
<feature type="region of interest" description="Disordered" evidence="1">
    <location>
        <begin position="1186"/>
        <end position="1222"/>
    </location>
</feature>
<feature type="region of interest" description="Disordered" evidence="1">
    <location>
        <begin position="82"/>
        <end position="137"/>
    </location>
</feature>
<feature type="region of interest" description="Disordered" evidence="1">
    <location>
        <begin position="280"/>
        <end position="370"/>
    </location>
</feature>
<dbReference type="InterPro" id="IPR036028">
    <property type="entry name" value="SH3-like_dom_sf"/>
</dbReference>
<proteinExistence type="predicted"/>
<evidence type="ECO:0000256" key="1">
    <source>
        <dbReference type="SAM" id="MobiDB-lite"/>
    </source>
</evidence>
<accession>A0A4S4LSG7</accession>
<organism evidence="3 4">
    <name type="scientific">Bondarzewia mesenterica</name>
    <dbReference type="NCBI Taxonomy" id="1095465"/>
    <lineage>
        <taxon>Eukaryota</taxon>
        <taxon>Fungi</taxon>
        <taxon>Dikarya</taxon>
        <taxon>Basidiomycota</taxon>
        <taxon>Agaricomycotina</taxon>
        <taxon>Agaricomycetes</taxon>
        <taxon>Russulales</taxon>
        <taxon>Bondarzewiaceae</taxon>
        <taxon>Bondarzewia</taxon>
    </lineage>
</organism>
<feature type="compositionally biased region" description="Polar residues" evidence="1">
    <location>
        <begin position="1041"/>
        <end position="1075"/>
    </location>
</feature>
<dbReference type="Pfam" id="PF00566">
    <property type="entry name" value="RabGAP-TBC"/>
    <property type="match status" value="1"/>
</dbReference>
<feature type="compositionally biased region" description="Pro residues" evidence="1">
    <location>
        <begin position="654"/>
        <end position="665"/>
    </location>
</feature>
<feature type="compositionally biased region" description="Low complexity" evidence="1">
    <location>
        <begin position="666"/>
        <end position="677"/>
    </location>
</feature>
<feature type="region of interest" description="Disordered" evidence="1">
    <location>
        <begin position="817"/>
        <end position="853"/>
    </location>
</feature>
<protein>
    <recommendedName>
        <fullName evidence="2">Rab-GAP TBC domain-containing protein</fullName>
    </recommendedName>
</protein>
<dbReference type="PROSITE" id="PS50086">
    <property type="entry name" value="TBC_RABGAP"/>
    <property type="match status" value="1"/>
</dbReference>
<feature type="compositionally biased region" description="Basic and acidic residues" evidence="1">
    <location>
        <begin position="289"/>
        <end position="300"/>
    </location>
</feature>
<evidence type="ECO:0000259" key="2">
    <source>
        <dbReference type="PROSITE" id="PS50086"/>
    </source>
</evidence>
<feature type="region of interest" description="Disordered" evidence="1">
    <location>
        <begin position="210"/>
        <end position="242"/>
    </location>
</feature>
<feature type="compositionally biased region" description="Polar residues" evidence="1">
    <location>
        <begin position="483"/>
        <end position="506"/>
    </location>
</feature>
<dbReference type="SMART" id="SM00164">
    <property type="entry name" value="TBC"/>
    <property type="match status" value="1"/>
</dbReference>
<feature type="compositionally biased region" description="Pro residues" evidence="1">
    <location>
        <begin position="337"/>
        <end position="347"/>
    </location>
</feature>
<sequence>MDASELSRWTRFAAKGGIGKCTASQDCVAKHPEDLMFLKGDEITVLMQLTDQKDAYLGYCEGVVGRFDGAYVHFHSKLKTPVMTKRSSNSRSSLTPRNLSTQSPVPSIARSITLQDDDVSLHSLPTSPPPSRPSRLSLVSSPIIQPSMSDTSDVSMQALSPQMTEVLLPTTPFDFPTTETYSKHDPLPARMPTLDSMNSRASSYDKHIVGEPSAVPFSSPIPPPVDRSSPNPTESSLSSAIQDRTLDDSLSVRISRVSVASDGVSGIGLSLLQDFVTGDDEDDVSSLASHRDSQSSDRRSPSPSSIESTVEGPPGQSTPNPPPTSDLAPQVETFQMPSPPLPPPAEPKSPSLSMVPSESEFGGEDWEGASDIYDNYRYSRMSMASKMSRMSKMSTYTGADIPPPVPLDFDFRRPSIDRPPSEDPAGRRSENSHYSEELAESSTAIASHTDEPKRVPPALVLEDSNKHRTTPSEYSETPLLHTTFGSPMSSPALQTSSSMYDTSPSTADFDHPPDGAASALIQEMESDQGPTSPTPNPTSQSFYSEVAETRPIVVDDDEPEYTTATEAAPQAGPSRPVSPSVIAARTSEASPFRNEKKRGALHAPLVVVNQAPPPPYTPTSPTLPSHPSVPLISPVSATFNTMPAPVIPPVQQQPYPPSAPYPNNPYPNTYTQSQGQPQPRPRPQPQLDAGEHPFGSARTSIFLPHPNAPKPTPAPMTMGPMYGRKQPAPPPHPNTGSIVHTLRMAAAARFGPTGVPRLTTIYGLTETELTESMGPVPISFFLEPPNNIPAHRVAMRRTATVGAGVADVGQGTAPVGLGFSSAGNGMGAGPVGQEQGQGQRQEQGSGASQIGNVIPRANFYPKVRAARPRSRSFSGFDSPFAENSLGKERSREEPAASLSSTSDGSNSPQFHNPKSVLGQRQHTPSPLSLSQNAVVSSTASLSPASASPVTEKVPPPPPPAPLGRLSASQSNSSLRIAATSPPPMNTSSLRQVTTALAPAKELVTSPVAGSPKSMRKPIDYPSSLSAPNSPSSSSAADGRESVTSTSKASDGLSQRGPSMHRQQSIDTIISNTSDGRSMMASPPPTAGPSLVRNTSLRSKLSLSALRAKSSIANMGAREDTSSAQAEAGGEMVQVEDMDFELVRPNLPTTFPARGSEDSTVLGRGSLTADAPLIPGKMDLSAFLRADSPATTNSNSPVPRSPVSPADSGNALPKPSKPGEVEAHRARELKWIAAMSSIPPSQARKSKKIRKLLAEGVPASVRYQVWAHLTDSKARRLEGLYAQLGKRARVSRLEDIEKDARECFEGQGHLAEPGGPLVSLLQAYLTMVPDIQYDRGLAIIAGHLLQQSPEEDAFWIFISLMDTYLRPYFSSNAIQMDVDASLFAKAVEAIDPSVAKKLFVDMGIQPVRVCRPWFSSLFADTLPTEYFLRVWDIFLCEGVAFLFRVGLAVITCCRRALLDSTSDTAVLELLRRPPSVLLSSSPDTLVELATSVKLKDDDVRKQRTKMEAMLKRQTQVQAQARVLAQGQAQAISLPRS</sequence>
<dbReference type="GO" id="GO:0031267">
    <property type="term" value="F:small GTPase binding"/>
    <property type="evidence" value="ECO:0007669"/>
    <property type="project" value="TreeGrafter"/>
</dbReference>
<dbReference type="SUPFAM" id="SSF50044">
    <property type="entry name" value="SH3-domain"/>
    <property type="match status" value="1"/>
</dbReference>
<dbReference type="SUPFAM" id="SSF47923">
    <property type="entry name" value="Ypt/Rab-GAP domain of gyp1p"/>
    <property type="match status" value="2"/>
</dbReference>
<keyword evidence="4" id="KW-1185">Reference proteome</keyword>
<feature type="compositionally biased region" description="Low complexity" evidence="1">
    <location>
        <begin position="619"/>
        <end position="630"/>
    </location>
</feature>
<feature type="region of interest" description="Disordered" evidence="1">
    <location>
        <begin position="865"/>
        <end position="988"/>
    </location>
</feature>
<dbReference type="InterPro" id="IPR050302">
    <property type="entry name" value="Rab_GAP_TBC_domain"/>
</dbReference>